<feature type="binding site" evidence="3">
    <location>
        <position position="150"/>
    </location>
    <ligand>
        <name>a divalent metal cation</name>
        <dbReference type="ChEBI" id="CHEBI:60240"/>
        <label>2</label>
    </ligand>
</feature>
<dbReference type="GO" id="GO:0046872">
    <property type="term" value="F:metal ion binding"/>
    <property type="evidence" value="ECO:0007669"/>
    <property type="project" value="UniProtKB-KW"/>
</dbReference>
<feature type="binding site" evidence="3">
    <location>
        <position position="174"/>
    </location>
    <ligand>
        <name>a divalent metal cation</name>
        <dbReference type="ChEBI" id="CHEBI:60240"/>
        <label>2</label>
    </ligand>
</feature>
<dbReference type="SUPFAM" id="SSF51556">
    <property type="entry name" value="Metallo-dependent hydrolases"/>
    <property type="match status" value="1"/>
</dbReference>
<proteinExistence type="predicted"/>
<sequence>MISEQAGDGFAGASFPALPEALPIGICDSHCHLDLLEVPVSHAVAAARAVGIRQIMTIGCDLKSSGWAAQTARENGDVYAGVAVHPNETTGIGDDVLDDIAKLATRPEVRAVGETGLDYYRDWAPKEDQQRSFRAHIDIAKRTGKPLMIHDRDAHDDVLRILAEEGSPEQVVFHCFSGDAEMAKVCADRGYVMSFAGNVTFKNAEPLREALRVAPLDLILVETDAPFLTPVPHRGKPNASYLIPWTVRFMAEVKDVEVAALCEAIADTGRRLFGPW</sequence>
<dbReference type="GO" id="GO:0005829">
    <property type="term" value="C:cytosol"/>
    <property type="evidence" value="ECO:0007669"/>
    <property type="project" value="TreeGrafter"/>
</dbReference>
<evidence type="ECO:0000313" key="5">
    <source>
        <dbReference type="Proteomes" id="UP000236723"/>
    </source>
</evidence>
<dbReference type="InterPro" id="IPR018228">
    <property type="entry name" value="DNase_TatD-rel_CS"/>
</dbReference>
<dbReference type="InterPro" id="IPR001130">
    <property type="entry name" value="TatD-like"/>
</dbReference>
<dbReference type="PANTHER" id="PTHR46124:SF2">
    <property type="entry name" value="D-AMINOACYL-TRNA DEACYLASE"/>
    <property type="match status" value="1"/>
</dbReference>
<dbReference type="EMBL" id="FNVO01000005">
    <property type="protein sequence ID" value="SEG47406.1"/>
    <property type="molecule type" value="Genomic_DNA"/>
</dbReference>
<feature type="binding site" evidence="3">
    <location>
        <position position="224"/>
    </location>
    <ligand>
        <name>a divalent metal cation</name>
        <dbReference type="ChEBI" id="CHEBI:60240"/>
        <label>1</label>
    </ligand>
</feature>
<dbReference type="InterPro" id="IPR015991">
    <property type="entry name" value="TatD/YcfH-like"/>
</dbReference>
<protein>
    <submittedName>
        <fullName evidence="4">TatD DNase family protein</fullName>
    </submittedName>
</protein>
<dbReference type="AlphaFoldDB" id="A0A1H6AI21"/>
<dbReference type="OrthoDB" id="9810005at2"/>
<dbReference type="RefSeq" id="WP_103938370.1">
    <property type="nucleotide sequence ID" value="NZ_FNVO01000005.1"/>
</dbReference>
<accession>A0A1H6AI21</accession>
<keyword evidence="5" id="KW-1185">Reference proteome</keyword>
<dbReference type="PROSITE" id="PS01090">
    <property type="entry name" value="TATD_2"/>
    <property type="match status" value="1"/>
</dbReference>
<feature type="binding site" evidence="3">
    <location>
        <position position="114"/>
    </location>
    <ligand>
        <name>a divalent metal cation</name>
        <dbReference type="ChEBI" id="CHEBI:60240"/>
        <label>1</label>
    </ligand>
</feature>
<dbReference type="FunFam" id="3.20.20.140:FF:000005">
    <property type="entry name" value="TatD family hydrolase"/>
    <property type="match status" value="1"/>
</dbReference>
<gene>
    <name evidence="4" type="ORF">SAMN04489712_105419</name>
</gene>
<dbReference type="Pfam" id="PF01026">
    <property type="entry name" value="TatD_DNase"/>
    <property type="match status" value="1"/>
</dbReference>
<dbReference type="GO" id="GO:0016788">
    <property type="term" value="F:hydrolase activity, acting on ester bonds"/>
    <property type="evidence" value="ECO:0007669"/>
    <property type="project" value="InterPro"/>
</dbReference>
<dbReference type="PANTHER" id="PTHR46124">
    <property type="entry name" value="D-AMINOACYL-TRNA DEACYLASE"/>
    <property type="match status" value="1"/>
</dbReference>
<dbReference type="PIRSF" id="PIRSF005902">
    <property type="entry name" value="DNase_TatD"/>
    <property type="match status" value="1"/>
</dbReference>
<evidence type="ECO:0000313" key="4">
    <source>
        <dbReference type="EMBL" id="SEG47406.1"/>
    </source>
</evidence>
<evidence type="ECO:0000256" key="2">
    <source>
        <dbReference type="ARBA" id="ARBA00022801"/>
    </source>
</evidence>
<dbReference type="GO" id="GO:0004536">
    <property type="term" value="F:DNA nuclease activity"/>
    <property type="evidence" value="ECO:0007669"/>
    <property type="project" value="InterPro"/>
</dbReference>
<evidence type="ECO:0000256" key="3">
    <source>
        <dbReference type="PIRSR" id="PIRSR005902-1"/>
    </source>
</evidence>
<keyword evidence="2" id="KW-0378">Hydrolase</keyword>
<keyword evidence="1 3" id="KW-0479">Metal-binding</keyword>
<feature type="binding site" evidence="3">
    <location>
        <position position="32"/>
    </location>
    <ligand>
        <name>a divalent metal cation</name>
        <dbReference type="ChEBI" id="CHEBI:60240"/>
        <label>1</label>
    </ligand>
</feature>
<organism evidence="4 5">
    <name type="scientific">Thermomonospora echinospora</name>
    <dbReference type="NCBI Taxonomy" id="1992"/>
    <lineage>
        <taxon>Bacteria</taxon>
        <taxon>Bacillati</taxon>
        <taxon>Actinomycetota</taxon>
        <taxon>Actinomycetes</taxon>
        <taxon>Streptosporangiales</taxon>
        <taxon>Thermomonosporaceae</taxon>
        <taxon>Thermomonospora</taxon>
    </lineage>
</organism>
<dbReference type="NCBIfam" id="TIGR00010">
    <property type="entry name" value="YchF/TatD family DNA exonuclease"/>
    <property type="match status" value="1"/>
</dbReference>
<feature type="binding site" evidence="3">
    <location>
        <position position="30"/>
    </location>
    <ligand>
        <name>a divalent metal cation</name>
        <dbReference type="ChEBI" id="CHEBI:60240"/>
        <label>1</label>
    </ligand>
</feature>
<reference evidence="5" key="1">
    <citation type="submission" date="2016-10" db="EMBL/GenBank/DDBJ databases">
        <authorList>
            <person name="Varghese N."/>
            <person name="Submissions S."/>
        </authorList>
    </citation>
    <scope>NUCLEOTIDE SEQUENCE [LARGE SCALE GENOMIC DNA]</scope>
    <source>
        <strain evidence="5">DSM 43163</strain>
    </source>
</reference>
<dbReference type="InterPro" id="IPR032466">
    <property type="entry name" value="Metal_Hydrolase"/>
</dbReference>
<name>A0A1H6AI21_9ACTN</name>
<dbReference type="Gene3D" id="3.20.20.140">
    <property type="entry name" value="Metal-dependent hydrolases"/>
    <property type="match status" value="1"/>
</dbReference>
<dbReference type="CDD" id="cd01310">
    <property type="entry name" value="TatD_DNAse"/>
    <property type="match status" value="1"/>
</dbReference>
<evidence type="ECO:0000256" key="1">
    <source>
        <dbReference type="ARBA" id="ARBA00022723"/>
    </source>
</evidence>
<dbReference type="Proteomes" id="UP000236723">
    <property type="component" value="Unassembled WGS sequence"/>
</dbReference>